<feature type="region of interest" description="Disordered" evidence="2">
    <location>
        <begin position="58"/>
        <end position="98"/>
    </location>
</feature>
<feature type="coiled-coil region" evidence="1">
    <location>
        <begin position="1"/>
        <end position="35"/>
    </location>
</feature>
<dbReference type="EMBL" id="JAUSTF010000003">
    <property type="protein sequence ID" value="MDQ0180526.1"/>
    <property type="molecule type" value="Genomic_DNA"/>
</dbReference>
<dbReference type="EMBL" id="JAUSRG010000005">
    <property type="protein sequence ID" value="MDP9905394.1"/>
    <property type="molecule type" value="Genomic_DNA"/>
</dbReference>
<keyword evidence="5" id="KW-1185">Reference proteome</keyword>
<dbReference type="AlphaFoldDB" id="A0AAW8DIZ7"/>
<protein>
    <submittedName>
        <fullName evidence="3">Uncharacterized protein</fullName>
    </submittedName>
</protein>
<evidence type="ECO:0000313" key="5">
    <source>
        <dbReference type="Proteomes" id="UP001230951"/>
    </source>
</evidence>
<evidence type="ECO:0000256" key="2">
    <source>
        <dbReference type="SAM" id="MobiDB-lite"/>
    </source>
</evidence>
<name>A0AAW8DIZ7_9MICC</name>
<comment type="caution">
    <text evidence="3">The sequence shown here is derived from an EMBL/GenBank/DDBJ whole genome shotgun (WGS) entry which is preliminary data.</text>
</comment>
<gene>
    <name evidence="3" type="ORF">J2S90_002360</name>
    <name evidence="4" type="ORF">J2S93_001948</name>
</gene>
<proteinExistence type="predicted"/>
<evidence type="ECO:0000313" key="6">
    <source>
        <dbReference type="Proteomes" id="UP001242995"/>
    </source>
</evidence>
<evidence type="ECO:0000313" key="3">
    <source>
        <dbReference type="EMBL" id="MDP9905394.1"/>
    </source>
</evidence>
<organism evidence="3 6">
    <name type="scientific">Arthrobacter bambusae</name>
    <dbReference type="NCBI Taxonomy" id="1338426"/>
    <lineage>
        <taxon>Bacteria</taxon>
        <taxon>Bacillati</taxon>
        <taxon>Actinomycetota</taxon>
        <taxon>Actinomycetes</taxon>
        <taxon>Micrococcales</taxon>
        <taxon>Micrococcaceae</taxon>
        <taxon>Arthrobacter</taxon>
    </lineage>
</organism>
<keyword evidence="1" id="KW-0175">Coiled coil</keyword>
<sequence>MSAELERLSALAGAIEAAEEELAAAYLTLRQVAAAILRCGEATVAEVSDASGLGRSELLELAAPPRPHRGGPGSGARAGSHRHQEASRHPGIRRTGSG</sequence>
<dbReference type="Proteomes" id="UP001230951">
    <property type="component" value="Unassembled WGS sequence"/>
</dbReference>
<accession>A0AAW8DIZ7</accession>
<evidence type="ECO:0000256" key="1">
    <source>
        <dbReference type="SAM" id="Coils"/>
    </source>
</evidence>
<dbReference type="RefSeq" id="WP_306961425.1">
    <property type="nucleotide sequence ID" value="NZ_JAUSRG010000005.1"/>
</dbReference>
<reference evidence="3 5" key="1">
    <citation type="submission" date="2023-07" db="EMBL/GenBank/DDBJ databases">
        <title>Sorghum-associated microbial communities from plants grown in Nebraska, USA.</title>
        <authorList>
            <person name="Schachtman D."/>
        </authorList>
    </citation>
    <scope>NUCLEOTIDE SEQUENCE</scope>
    <source>
        <strain evidence="3">DS1006</strain>
        <strain evidence="4 5">DS1016</strain>
    </source>
</reference>
<dbReference type="Proteomes" id="UP001242995">
    <property type="component" value="Unassembled WGS sequence"/>
</dbReference>
<evidence type="ECO:0000313" key="4">
    <source>
        <dbReference type="EMBL" id="MDQ0180526.1"/>
    </source>
</evidence>